<sequence>MKIRVTTHWERRESGPFPSLRDDQHNLIGSVNTYLREKYSELTTFGSKPTVVASNIEPPANALNSFIEFLLTKRKARESIEQLLTLVDDALLAKYRNWAHARTKANRNSRGDLTARRTTNVNLRHIYHFLHWAQTNGVLAKGTLGRKDCKVASSLPDIDDHPHLRSSKEKFPLLFQGVGEGSRTALPQFWATTSHVNEAIEIFNRQPDVGAALRNNILALIGNHVGWRRASALSLHEEDFSDERMQAAMNAGDESFPVQPDSQKFSRVNFFGIPWPLAHRIKAYIDDPLYGPKAILKRLGLKPNFADGRIFLSSTTGHPLKGKTLSTIFSTVFRQIGAPKGAGYHALRRGTADEAMRIEIQSRIRDGRSTAHEDVVAAVSQRFGWASSLAYKTYMRVMSSFFSRSVESELRTEVAMLRIQLMDMGLKVRRLETERSVLLRAA</sequence>
<reference evidence="2 3" key="1">
    <citation type="submission" date="2022-10" db="EMBL/GenBank/DDBJ databases">
        <title>paucibacter sp. hw8 Genome sequencing.</title>
        <authorList>
            <person name="Park S."/>
        </authorList>
    </citation>
    <scope>NUCLEOTIDE SEQUENCE [LARGE SCALE GENOMIC DNA]</scope>
    <source>
        <strain evidence="3">hw8</strain>
    </source>
</reference>
<dbReference type="Proteomes" id="UP001219862">
    <property type="component" value="Unassembled WGS sequence"/>
</dbReference>
<dbReference type="Gene3D" id="1.10.443.10">
    <property type="entry name" value="Intergrase catalytic core"/>
    <property type="match status" value="1"/>
</dbReference>
<evidence type="ECO:0000313" key="2">
    <source>
        <dbReference type="EMBL" id="MDC8786317.1"/>
    </source>
</evidence>
<accession>A0ABT5KTQ2</accession>
<proteinExistence type="predicted"/>
<gene>
    <name evidence="2" type="ORF">PRZ01_14070</name>
</gene>
<dbReference type="InterPro" id="IPR013762">
    <property type="entry name" value="Integrase-like_cat_sf"/>
</dbReference>
<keyword evidence="3" id="KW-1185">Reference proteome</keyword>
<evidence type="ECO:0008006" key="4">
    <source>
        <dbReference type="Google" id="ProtNLM"/>
    </source>
</evidence>
<dbReference type="EMBL" id="JAQQXS010000012">
    <property type="protein sequence ID" value="MDC8786317.1"/>
    <property type="molecule type" value="Genomic_DNA"/>
</dbReference>
<organism evidence="2 3">
    <name type="scientific">Roseateles koreensis</name>
    <dbReference type="NCBI Taxonomy" id="2987526"/>
    <lineage>
        <taxon>Bacteria</taxon>
        <taxon>Pseudomonadati</taxon>
        <taxon>Pseudomonadota</taxon>
        <taxon>Betaproteobacteria</taxon>
        <taxon>Burkholderiales</taxon>
        <taxon>Sphaerotilaceae</taxon>
        <taxon>Roseateles</taxon>
    </lineage>
</organism>
<dbReference type="InterPro" id="IPR011010">
    <property type="entry name" value="DNA_brk_join_enz"/>
</dbReference>
<dbReference type="SUPFAM" id="SSF56349">
    <property type="entry name" value="DNA breaking-rejoining enzymes"/>
    <property type="match status" value="1"/>
</dbReference>
<dbReference type="RefSeq" id="WP_273597431.1">
    <property type="nucleotide sequence ID" value="NZ_JAQQXS010000012.1"/>
</dbReference>
<comment type="caution">
    <text evidence="2">The sequence shown here is derived from an EMBL/GenBank/DDBJ whole genome shotgun (WGS) entry which is preliminary data.</text>
</comment>
<protein>
    <recommendedName>
        <fullName evidence="4">Tyr recombinase domain-containing protein</fullName>
    </recommendedName>
</protein>
<evidence type="ECO:0000313" key="3">
    <source>
        <dbReference type="Proteomes" id="UP001219862"/>
    </source>
</evidence>
<name>A0ABT5KTQ2_9BURK</name>
<evidence type="ECO:0000256" key="1">
    <source>
        <dbReference type="ARBA" id="ARBA00023172"/>
    </source>
</evidence>
<keyword evidence="1" id="KW-0233">DNA recombination</keyword>